<keyword evidence="9" id="KW-1133">Transmembrane helix</keyword>
<dbReference type="Gene3D" id="3.40.430.10">
    <property type="entry name" value="Dihydrofolate Reductase, subunit A"/>
    <property type="match status" value="1"/>
</dbReference>
<dbReference type="Proteomes" id="UP000244090">
    <property type="component" value="Unassembled WGS sequence"/>
</dbReference>
<feature type="domain" description="DHFR" evidence="10">
    <location>
        <begin position="149"/>
        <end position="309"/>
    </location>
</feature>
<keyword evidence="12" id="KW-1185">Reference proteome</keyword>
<keyword evidence="5" id="KW-0521">NADP</keyword>
<dbReference type="InterPro" id="IPR012259">
    <property type="entry name" value="DHFR"/>
</dbReference>
<comment type="pathway">
    <text evidence="1">Cofactor biosynthesis; tetrahydrofolate biosynthesis; 5,6,7,8-tetrahydrofolate from 7,8-dihydrofolate: step 1/1.</text>
</comment>
<dbReference type="FunFam" id="3.40.430.10:FF:000001">
    <property type="entry name" value="Dihydrofolate reductase"/>
    <property type="match status" value="1"/>
</dbReference>
<evidence type="ECO:0000256" key="8">
    <source>
        <dbReference type="SAM" id="Coils"/>
    </source>
</evidence>
<organism evidence="11 12">
    <name type="scientific">Kordia periserrulae</name>
    <dbReference type="NCBI Taxonomy" id="701523"/>
    <lineage>
        <taxon>Bacteria</taxon>
        <taxon>Pseudomonadati</taxon>
        <taxon>Bacteroidota</taxon>
        <taxon>Flavobacteriia</taxon>
        <taxon>Flavobacteriales</taxon>
        <taxon>Flavobacteriaceae</taxon>
        <taxon>Kordia</taxon>
    </lineage>
</organism>
<evidence type="ECO:0000313" key="11">
    <source>
        <dbReference type="EMBL" id="PTX63719.1"/>
    </source>
</evidence>
<feature type="transmembrane region" description="Helical" evidence="9">
    <location>
        <begin position="67"/>
        <end position="88"/>
    </location>
</feature>
<comment type="caution">
    <text evidence="11">The sequence shown here is derived from an EMBL/GenBank/DDBJ whole genome shotgun (WGS) entry which is preliminary data.</text>
</comment>
<evidence type="ECO:0000256" key="6">
    <source>
        <dbReference type="ARBA" id="ARBA00023002"/>
    </source>
</evidence>
<dbReference type="GO" id="GO:0005829">
    <property type="term" value="C:cytosol"/>
    <property type="evidence" value="ECO:0007669"/>
    <property type="project" value="TreeGrafter"/>
</dbReference>
<dbReference type="GO" id="GO:0046654">
    <property type="term" value="P:tetrahydrofolate biosynthetic process"/>
    <property type="evidence" value="ECO:0007669"/>
    <property type="project" value="UniProtKB-UniPathway"/>
</dbReference>
<comment type="similarity">
    <text evidence="2">Belongs to the dihydrofolate reductase family.</text>
</comment>
<protein>
    <recommendedName>
        <fullName evidence="3">dihydrofolate reductase</fullName>
        <ecNumber evidence="3">1.5.1.3</ecNumber>
    </recommendedName>
</protein>
<dbReference type="Pfam" id="PF13239">
    <property type="entry name" value="2TM"/>
    <property type="match status" value="1"/>
</dbReference>
<dbReference type="EC" id="1.5.1.3" evidence="3"/>
<evidence type="ECO:0000256" key="1">
    <source>
        <dbReference type="ARBA" id="ARBA00004903"/>
    </source>
</evidence>
<dbReference type="EMBL" id="QBKT01000001">
    <property type="protein sequence ID" value="PTX63719.1"/>
    <property type="molecule type" value="Genomic_DNA"/>
</dbReference>
<dbReference type="InterPro" id="IPR024072">
    <property type="entry name" value="DHFR-like_dom_sf"/>
</dbReference>
<dbReference type="AlphaFoldDB" id="A0A2T6C5V9"/>
<dbReference type="PRINTS" id="PR00070">
    <property type="entry name" value="DHFR"/>
</dbReference>
<dbReference type="GO" id="GO:0070401">
    <property type="term" value="F:NADP+ binding"/>
    <property type="evidence" value="ECO:0007669"/>
    <property type="project" value="UniProtKB-ARBA"/>
</dbReference>
<reference evidence="11 12" key="1">
    <citation type="submission" date="2018-04" db="EMBL/GenBank/DDBJ databases">
        <title>Genomic Encyclopedia of Archaeal and Bacterial Type Strains, Phase II (KMG-II): from individual species to whole genera.</title>
        <authorList>
            <person name="Goeker M."/>
        </authorList>
    </citation>
    <scope>NUCLEOTIDE SEQUENCE [LARGE SCALE GENOMIC DNA]</scope>
    <source>
        <strain evidence="11 12">DSM 25731</strain>
    </source>
</reference>
<dbReference type="PANTHER" id="PTHR48069">
    <property type="entry name" value="DIHYDROFOLATE REDUCTASE"/>
    <property type="match status" value="1"/>
</dbReference>
<evidence type="ECO:0000256" key="7">
    <source>
        <dbReference type="ARBA" id="ARBA00025067"/>
    </source>
</evidence>
<dbReference type="GO" id="GO:0046452">
    <property type="term" value="P:dihydrofolate metabolic process"/>
    <property type="evidence" value="ECO:0007669"/>
    <property type="project" value="TreeGrafter"/>
</dbReference>
<proteinExistence type="inferred from homology"/>
<accession>A0A2T6C5V9</accession>
<gene>
    <name evidence="11" type="ORF">C8N46_101323</name>
</gene>
<dbReference type="Pfam" id="PF00186">
    <property type="entry name" value="DHFR_1"/>
    <property type="match status" value="1"/>
</dbReference>
<evidence type="ECO:0000256" key="3">
    <source>
        <dbReference type="ARBA" id="ARBA00012856"/>
    </source>
</evidence>
<evidence type="ECO:0000313" key="12">
    <source>
        <dbReference type="Proteomes" id="UP000244090"/>
    </source>
</evidence>
<feature type="coiled-coil region" evidence="8">
    <location>
        <begin position="99"/>
        <end position="133"/>
    </location>
</feature>
<evidence type="ECO:0000256" key="2">
    <source>
        <dbReference type="ARBA" id="ARBA00009539"/>
    </source>
</evidence>
<sequence length="310" mass="35808">MFGKKKNPTTEIDKEQLALIKTAQKRIKQKKRLYYHFVIFLIGSALLVLINIVLGMGKDITLFGANWFVWAVFLWLFAFLFHAFDVFVTNKFMGKEWEAKQLETLVAQQENRIAELKQKFIDQETKVAEVEAKAELANEPVPEVIDRGNLTIIVAAAENNVIGKDNQLIWHLSDDLKRFKKLTSGHHIIMGRKTFESFPKPLPNRTHIVITRQKNYKVPKGVIVVHTMKEAVSVATVADAEPFVIGGGEIYKQAIPFATKIELTRVHHEFEGDTFFPEIDTKDWKEVSNTFHKQDDKHEYEFSFITYERV</sequence>
<keyword evidence="9" id="KW-0472">Membrane</keyword>
<dbReference type="PROSITE" id="PS51330">
    <property type="entry name" value="DHFR_2"/>
    <property type="match status" value="1"/>
</dbReference>
<evidence type="ECO:0000256" key="5">
    <source>
        <dbReference type="ARBA" id="ARBA00022857"/>
    </source>
</evidence>
<feature type="transmembrane region" description="Helical" evidence="9">
    <location>
        <begin position="33"/>
        <end position="55"/>
    </location>
</feature>
<dbReference type="GO" id="GO:0004146">
    <property type="term" value="F:dihydrofolate reductase activity"/>
    <property type="evidence" value="ECO:0007669"/>
    <property type="project" value="UniProtKB-EC"/>
</dbReference>
<keyword evidence="6" id="KW-0560">Oxidoreductase</keyword>
<dbReference type="UniPathway" id="UPA00077">
    <property type="reaction ID" value="UER00158"/>
</dbReference>
<evidence type="ECO:0000259" key="10">
    <source>
        <dbReference type="PROSITE" id="PS51330"/>
    </source>
</evidence>
<evidence type="ECO:0000256" key="9">
    <source>
        <dbReference type="SAM" id="Phobius"/>
    </source>
</evidence>
<dbReference type="GO" id="GO:0046655">
    <property type="term" value="P:folic acid metabolic process"/>
    <property type="evidence" value="ECO:0007669"/>
    <property type="project" value="TreeGrafter"/>
</dbReference>
<keyword evidence="9" id="KW-0812">Transmembrane</keyword>
<name>A0A2T6C5V9_9FLAO</name>
<evidence type="ECO:0000256" key="4">
    <source>
        <dbReference type="ARBA" id="ARBA00022563"/>
    </source>
</evidence>
<dbReference type="PANTHER" id="PTHR48069:SF3">
    <property type="entry name" value="DIHYDROFOLATE REDUCTASE"/>
    <property type="match status" value="1"/>
</dbReference>
<dbReference type="InterPro" id="IPR025698">
    <property type="entry name" value="2TM_dom"/>
</dbReference>
<dbReference type="SUPFAM" id="SSF53597">
    <property type="entry name" value="Dihydrofolate reductase-like"/>
    <property type="match status" value="1"/>
</dbReference>
<dbReference type="CDD" id="cd00209">
    <property type="entry name" value="DHFR"/>
    <property type="match status" value="1"/>
</dbReference>
<comment type="function">
    <text evidence="7">Key enzyme in folate metabolism. Catalyzes an essential reaction for de novo glycine and purine synthesis, and for DNA precursor synthesis.</text>
</comment>
<dbReference type="RefSeq" id="WP_108113100.1">
    <property type="nucleotide sequence ID" value="NZ_QBKT01000001.1"/>
</dbReference>
<keyword evidence="8" id="KW-0175">Coiled coil</keyword>
<dbReference type="InterPro" id="IPR001796">
    <property type="entry name" value="DHFR_dom"/>
</dbReference>
<dbReference type="OrthoDB" id="9804315at2"/>
<dbReference type="GO" id="GO:0006730">
    <property type="term" value="P:one-carbon metabolic process"/>
    <property type="evidence" value="ECO:0007669"/>
    <property type="project" value="UniProtKB-KW"/>
</dbReference>
<keyword evidence="4" id="KW-0554">One-carbon metabolism</keyword>